<name>A0ABR2KRL7_9EUKA</name>
<evidence type="ECO:0000313" key="4">
    <source>
        <dbReference type="Proteomes" id="UP001470230"/>
    </source>
</evidence>
<feature type="coiled-coil region" evidence="1">
    <location>
        <begin position="225"/>
        <end position="340"/>
    </location>
</feature>
<evidence type="ECO:0000256" key="2">
    <source>
        <dbReference type="SAM" id="MobiDB-lite"/>
    </source>
</evidence>
<proteinExistence type="predicted"/>
<feature type="coiled-coil region" evidence="1">
    <location>
        <begin position="495"/>
        <end position="529"/>
    </location>
</feature>
<feature type="region of interest" description="Disordered" evidence="2">
    <location>
        <begin position="604"/>
        <end position="629"/>
    </location>
</feature>
<sequence>MSIESSFVHKREPDEVLKSLFEQRKKWFLHSLSSAVESVTSDKFVYQMFQVQSSKVYIPDRICEIVIHSLSDDKEVFINQLLLFLSENGNFLDLKELERIGSQLLNLSTKQIQIEISQRNKIKELSTQHNEKQKLDKKKCEIILHKLTVLNTFVLSVGQEMRAFKRRLPYMLSKYQNKIKSNFSSYLSNHEKTINDLKFQNSKLISQSTKIEEIQIIEKQNNEEITKLRNCISKYQLKYQKLKNEKSKSELLNESYQKQLQSAKNELENIKAEKLNVQKEKINSQTEQTKAKEKRSFNDSFQSNELNSMKKQIKAYEEQIQQNQQKINQLKKIIQSHEEMTSKKFQNLIISQKTIKKLKDEFEKVSFVLNEIQKIDTCDDKKTKSNKKTQENEILEKIRFIKLKISSKNFESEIIQELKQKCQQLMLTKDKINANFGDEINANNLKEISILIEICTNITLQNELHEVLRQLNEKIEFSKINDDNNITITKLFRQLNKKTKENQRLSVINQKLQNQKDDLQQEIGDIKMYLRQNPSLSPLLPTTSRLIFSPSKSQNEITRTNIQHNFEATSTPKAFTKSEVQFQTFDESTSPIFRMNRKDIQNIRKSQSPQRFTFNNSYDNDEGDDEGENELNDKEIFQEKINNQSIKSEKTESKINGFSIIKNRNKTTSNSKIFSYENSDYNQNEDFTLIQTLSALFDMNEADEIPVKISNLMEKSEEFDHFQLTLCSALSINNDSNKGNQENSNFNRTNEIMVQIQKLKFENKKMKIREEKIKSLFNNQLPPSQLPNEVAKIVANQRIIQKMLRKENFDSYQELFENYYSTKKLNKAFIEREEMFRNYFPKYEFEKMPQLISVLILILYFKYF</sequence>
<feature type="compositionally biased region" description="Acidic residues" evidence="2">
    <location>
        <begin position="619"/>
        <end position="629"/>
    </location>
</feature>
<evidence type="ECO:0000256" key="1">
    <source>
        <dbReference type="SAM" id="Coils"/>
    </source>
</evidence>
<keyword evidence="1" id="KW-0175">Coiled coil</keyword>
<organism evidence="3 4">
    <name type="scientific">Tritrichomonas musculus</name>
    <dbReference type="NCBI Taxonomy" id="1915356"/>
    <lineage>
        <taxon>Eukaryota</taxon>
        <taxon>Metamonada</taxon>
        <taxon>Parabasalia</taxon>
        <taxon>Tritrichomonadida</taxon>
        <taxon>Tritrichomonadidae</taxon>
        <taxon>Tritrichomonas</taxon>
    </lineage>
</organism>
<gene>
    <name evidence="3" type="ORF">M9Y10_022213</name>
</gene>
<dbReference type="EMBL" id="JAPFFF010000003">
    <property type="protein sequence ID" value="KAK8893784.1"/>
    <property type="molecule type" value="Genomic_DNA"/>
</dbReference>
<protein>
    <submittedName>
        <fullName evidence="3">Uncharacterized protein</fullName>
    </submittedName>
</protein>
<evidence type="ECO:0000313" key="3">
    <source>
        <dbReference type="EMBL" id="KAK8893784.1"/>
    </source>
</evidence>
<reference evidence="3 4" key="1">
    <citation type="submission" date="2024-04" db="EMBL/GenBank/DDBJ databases">
        <title>Tritrichomonas musculus Genome.</title>
        <authorList>
            <person name="Alves-Ferreira E."/>
            <person name="Grigg M."/>
            <person name="Lorenzi H."/>
            <person name="Galac M."/>
        </authorList>
    </citation>
    <scope>NUCLEOTIDE SEQUENCE [LARGE SCALE GENOMIC DNA]</scope>
    <source>
        <strain evidence="3 4">EAF2021</strain>
    </source>
</reference>
<comment type="caution">
    <text evidence="3">The sequence shown here is derived from an EMBL/GenBank/DDBJ whole genome shotgun (WGS) entry which is preliminary data.</text>
</comment>
<keyword evidence="4" id="KW-1185">Reference proteome</keyword>
<dbReference type="Proteomes" id="UP001470230">
    <property type="component" value="Unassembled WGS sequence"/>
</dbReference>
<feature type="compositionally biased region" description="Polar residues" evidence="2">
    <location>
        <begin position="604"/>
        <end position="614"/>
    </location>
</feature>
<accession>A0ABR2KRL7</accession>